<dbReference type="HAMAP" id="MF_01302_B">
    <property type="entry name" value="Ribosomal_uS8_B"/>
    <property type="match status" value="1"/>
</dbReference>
<dbReference type="SUPFAM" id="SSF56047">
    <property type="entry name" value="Ribosomal protein S8"/>
    <property type="match status" value="1"/>
</dbReference>
<comment type="similarity">
    <text evidence="1 7">Belongs to the universal ribosomal protein uS8 family.</text>
</comment>
<evidence type="ECO:0000256" key="7">
    <source>
        <dbReference type="HAMAP-Rule" id="MF_01302"/>
    </source>
</evidence>
<dbReference type="AlphaFoldDB" id="A0A0G0HBJ4"/>
<dbReference type="EMBL" id="LBTH01000013">
    <property type="protein sequence ID" value="KKQ35915.1"/>
    <property type="molecule type" value="Genomic_DNA"/>
</dbReference>
<evidence type="ECO:0000256" key="4">
    <source>
        <dbReference type="ARBA" id="ARBA00022980"/>
    </source>
</evidence>
<proteinExistence type="inferred from homology"/>
<dbReference type="Gene3D" id="3.30.1370.30">
    <property type="match status" value="1"/>
</dbReference>
<accession>A0A0G0HBJ4</accession>
<comment type="subunit">
    <text evidence="7">Part of the 30S ribosomal subunit. Contacts proteins S5 and S12.</text>
</comment>
<dbReference type="Pfam" id="PF00410">
    <property type="entry name" value="Ribosomal_S8"/>
    <property type="match status" value="1"/>
</dbReference>
<evidence type="ECO:0000256" key="5">
    <source>
        <dbReference type="ARBA" id="ARBA00023274"/>
    </source>
</evidence>
<evidence type="ECO:0000256" key="2">
    <source>
        <dbReference type="ARBA" id="ARBA00022730"/>
    </source>
</evidence>
<dbReference type="Gene3D" id="3.30.1490.10">
    <property type="match status" value="1"/>
</dbReference>
<keyword evidence="3 7" id="KW-0694">RNA-binding</keyword>
<name>A0A0G0HBJ4_9BACT</name>
<sequence length="130" mass="14854">MVNDTIADFLTRVRNAIARKKTDLILPSSKMIESIAKILKEEGFIEDYEVVKSEIQNNLKIKLKYVNGVPAITKLERVSKPGVRFYKGYKQILRIKRGIGISIFSTPRGVMTGDHAREERVGGEFLCRIW</sequence>
<evidence type="ECO:0000256" key="1">
    <source>
        <dbReference type="ARBA" id="ARBA00006471"/>
    </source>
</evidence>
<comment type="caution">
    <text evidence="8">The sequence shown here is derived from an EMBL/GenBank/DDBJ whole genome shotgun (WGS) entry which is preliminary data.</text>
</comment>
<dbReference type="GO" id="GO:0006412">
    <property type="term" value="P:translation"/>
    <property type="evidence" value="ECO:0007669"/>
    <property type="project" value="UniProtKB-UniRule"/>
</dbReference>
<organism evidence="8 9">
    <name type="scientific">candidate division WS6 bacterium GW2011_GWA2_37_6</name>
    <dbReference type="NCBI Taxonomy" id="1619087"/>
    <lineage>
        <taxon>Bacteria</taxon>
        <taxon>Candidatus Dojkabacteria</taxon>
    </lineage>
</organism>
<gene>
    <name evidence="7" type="primary">rpsH</name>
    <name evidence="8" type="ORF">US52_C0013G0012</name>
</gene>
<evidence type="ECO:0000313" key="8">
    <source>
        <dbReference type="EMBL" id="KKQ35915.1"/>
    </source>
</evidence>
<dbReference type="FunFam" id="3.30.1490.10:FF:000001">
    <property type="entry name" value="30S ribosomal protein S8"/>
    <property type="match status" value="1"/>
</dbReference>
<dbReference type="InterPro" id="IPR035987">
    <property type="entry name" value="Ribosomal_uS8_sf"/>
</dbReference>
<keyword evidence="2 7" id="KW-0699">rRNA-binding</keyword>
<protein>
    <recommendedName>
        <fullName evidence="6 7">Small ribosomal subunit protein uS8</fullName>
    </recommendedName>
</protein>
<dbReference type="NCBIfam" id="NF001109">
    <property type="entry name" value="PRK00136.1"/>
    <property type="match status" value="1"/>
</dbReference>
<dbReference type="PANTHER" id="PTHR11758">
    <property type="entry name" value="40S RIBOSOMAL PROTEIN S15A"/>
    <property type="match status" value="1"/>
</dbReference>
<evidence type="ECO:0000256" key="6">
    <source>
        <dbReference type="ARBA" id="ARBA00035258"/>
    </source>
</evidence>
<dbReference type="GO" id="GO:1990904">
    <property type="term" value="C:ribonucleoprotein complex"/>
    <property type="evidence" value="ECO:0007669"/>
    <property type="project" value="UniProtKB-KW"/>
</dbReference>
<evidence type="ECO:0000313" key="9">
    <source>
        <dbReference type="Proteomes" id="UP000034852"/>
    </source>
</evidence>
<dbReference type="GO" id="GO:0019843">
    <property type="term" value="F:rRNA binding"/>
    <property type="evidence" value="ECO:0007669"/>
    <property type="project" value="UniProtKB-UniRule"/>
</dbReference>
<evidence type="ECO:0000256" key="3">
    <source>
        <dbReference type="ARBA" id="ARBA00022884"/>
    </source>
</evidence>
<reference evidence="8 9" key="1">
    <citation type="journal article" date="2015" name="Nature">
        <title>rRNA introns, odd ribosomes, and small enigmatic genomes across a large radiation of phyla.</title>
        <authorList>
            <person name="Brown C.T."/>
            <person name="Hug L.A."/>
            <person name="Thomas B.C."/>
            <person name="Sharon I."/>
            <person name="Castelle C.J."/>
            <person name="Singh A."/>
            <person name="Wilkins M.J."/>
            <person name="Williams K.H."/>
            <person name="Banfield J.F."/>
        </authorList>
    </citation>
    <scope>NUCLEOTIDE SEQUENCE [LARGE SCALE GENOMIC DNA]</scope>
</reference>
<comment type="function">
    <text evidence="7">One of the primary rRNA binding proteins, it binds directly to 16S rRNA central domain where it helps coordinate assembly of the platform of the 30S subunit.</text>
</comment>
<dbReference type="FunFam" id="3.30.1370.30:FF:000002">
    <property type="entry name" value="30S ribosomal protein S8"/>
    <property type="match status" value="1"/>
</dbReference>
<dbReference type="InterPro" id="IPR000630">
    <property type="entry name" value="Ribosomal_uS8"/>
</dbReference>
<keyword evidence="5 7" id="KW-0687">Ribonucleoprotein</keyword>
<dbReference type="Proteomes" id="UP000034852">
    <property type="component" value="Unassembled WGS sequence"/>
</dbReference>
<dbReference type="GO" id="GO:0003735">
    <property type="term" value="F:structural constituent of ribosome"/>
    <property type="evidence" value="ECO:0007669"/>
    <property type="project" value="InterPro"/>
</dbReference>
<keyword evidence="4 7" id="KW-0689">Ribosomal protein</keyword>
<dbReference type="GO" id="GO:0005840">
    <property type="term" value="C:ribosome"/>
    <property type="evidence" value="ECO:0007669"/>
    <property type="project" value="UniProtKB-KW"/>
</dbReference>
<dbReference type="GO" id="GO:0005737">
    <property type="term" value="C:cytoplasm"/>
    <property type="evidence" value="ECO:0007669"/>
    <property type="project" value="UniProtKB-ARBA"/>
</dbReference>
<dbReference type="PATRIC" id="fig|1619087.5.peg.199"/>